<dbReference type="Proteomes" id="UP000240971">
    <property type="component" value="Unassembled WGS sequence"/>
</dbReference>
<name>A0A2P8HW14_CHINA</name>
<evidence type="ECO:0000313" key="2">
    <source>
        <dbReference type="Proteomes" id="UP000240971"/>
    </source>
</evidence>
<dbReference type="AlphaFoldDB" id="A0A2P8HW14"/>
<organism evidence="1 2">
    <name type="scientific">Chitinophaga niastensis</name>
    <dbReference type="NCBI Taxonomy" id="536980"/>
    <lineage>
        <taxon>Bacteria</taxon>
        <taxon>Pseudomonadati</taxon>
        <taxon>Bacteroidota</taxon>
        <taxon>Chitinophagia</taxon>
        <taxon>Chitinophagales</taxon>
        <taxon>Chitinophagaceae</taxon>
        <taxon>Chitinophaga</taxon>
    </lineage>
</organism>
<accession>A0A2P8HW14</accession>
<sequence>MPGCHATIYIDDSTAYKVAFGNGIHHLCDVLHFADTVEQVQSGALISLPMPDEAPVTMIVCFFIILFFISDDTFFSQYGHLFSGIAPIIQINFKDNHMG</sequence>
<comment type="caution">
    <text evidence="1">The sequence shown here is derived from an EMBL/GenBank/DDBJ whole genome shotgun (WGS) entry which is preliminary data.</text>
</comment>
<keyword evidence="2" id="KW-1185">Reference proteome</keyword>
<reference evidence="1 2" key="1">
    <citation type="submission" date="2018-03" db="EMBL/GenBank/DDBJ databases">
        <title>Genomic Encyclopedia of Archaeal and Bacterial Type Strains, Phase II (KMG-II): from individual species to whole genera.</title>
        <authorList>
            <person name="Goeker M."/>
        </authorList>
    </citation>
    <scope>NUCLEOTIDE SEQUENCE [LARGE SCALE GENOMIC DNA]</scope>
    <source>
        <strain evidence="1 2">DSM 24859</strain>
    </source>
</reference>
<gene>
    <name evidence="1" type="ORF">CLV51_1011703</name>
</gene>
<dbReference type="EMBL" id="PYAW01000001">
    <property type="protein sequence ID" value="PSL50358.1"/>
    <property type="molecule type" value="Genomic_DNA"/>
</dbReference>
<proteinExistence type="predicted"/>
<evidence type="ECO:0000313" key="1">
    <source>
        <dbReference type="EMBL" id="PSL50358.1"/>
    </source>
</evidence>
<protein>
    <submittedName>
        <fullName evidence="1">Uncharacterized protein</fullName>
    </submittedName>
</protein>